<keyword evidence="3" id="KW-0963">Cytoplasm</keyword>
<gene>
    <name evidence="7" type="ORF">CHS0354_001575</name>
</gene>
<keyword evidence="4" id="KW-0539">Nucleus</keyword>
<dbReference type="GO" id="GO:0032922">
    <property type="term" value="P:circadian regulation of gene expression"/>
    <property type="evidence" value="ECO:0007669"/>
    <property type="project" value="TreeGrafter"/>
</dbReference>
<protein>
    <recommendedName>
        <fullName evidence="6">PAS domain-containing protein</fullName>
    </recommendedName>
</protein>
<comment type="caution">
    <text evidence="7">The sequence shown here is derived from an EMBL/GenBank/DDBJ whole genome shotgun (WGS) entry which is preliminary data.</text>
</comment>
<evidence type="ECO:0000256" key="3">
    <source>
        <dbReference type="ARBA" id="ARBA00022490"/>
    </source>
</evidence>
<dbReference type="InterPro" id="IPR050760">
    <property type="entry name" value="Period_circadian_regulator"/>
</dbReference>
<dbReference type="GO" id="GO:0005634">
    <property type="term" value="C:nucleus"/>
    <property type="evidence" value="ECO:0007669"/>
    <property type="project" value="UniProtKB-SubCell"/>
</dbReference>
<dbReference type="InterPro" id="IPR013655">
    <property type="entry name" value="PAS_fold_3"/>
</dbReference>
<dbReference type="Proteomes" id="UP001195483">
    <property type="component" value="Unassembled WGS sequence"/>
</dbReference>
<dbReference type="Pfam" id="PF08447">
    <property type="entry name" value="PAS_3"/>
    <property type="match status" value="1"/>
</dbReference>
<dbReference type="InterPro" id="IPR000014">
    <property type="entry name" value="PAS"/>
</dbReference>
<reference evidence="7" key="1">
    <citation type="journal article" date="2021" name="Genome Biol. Evol.">
        <title>A High-Quality Reference Genome for a Parasitic Bivalve with Doubly Uniparental Inheritance (Bivalvia: Unionida).</title>
        <authorList>
            <person name="Smith C.H."/>
        </authorList>
    </citation>
    <scope>NUCLEOTIDE SEQUENCE</scope>
    <source>
        <strain evidence="7">CHS0354</strain>
    </source>
</reference>
<dbReference type="SUPFAM" id="SSF55785">
    <property type="entry name" value="PYP-like sensor domain (PAS domain)"/>
    <property type="match status" value="2"/>
</dbReference>
<evidence type="ECO:0000259" key="6">
    <source>
        <dbReference type="PROSITE" id="PS50112"/>
    </source>
</evidence>
<dbReference type="GO" id="GO:0043153">
    <property type="term" value="P:entrainment of circadian clock by photoperiod"/>
    <property type="evidence" value="ECO:0007669"/>
    <property type="project" value="TreeGrafter"/>
</dbReference>
<keyword evidence="8" id="KW-1185">Reference proteome</keyword>
<dbReference type="PROSITE" id="PS50112">
    <property type="entry name" value="PAS"/>
    <property type="match status" value="2"/>
</dbReference>
<comment type="subcellular location">
    <subcellularLocation>
        <location evidence="2">Cytoplasm</location>
    </subcellularLocation>
    <subcellularLocation>
        <location evidence="1">Nucleus</location>
    </subcellularLocation>
</comment>
<reference evidence="7" key="2">
    <citation type="journal article" date="2021" name="Genome Biol. Evol.">
        <title>Developing a high-quality reference genome for a parasitic bivalve with doubly uniparental inheritance (Bivalvia: Unionida).</title>
        <authorList>
            <person name="Smith C.H."/>
        </authorList>
    </citation>
    <scope>NUCLEOTIDE SEQUENCE</scope>
    <source>
        <strain evidence="7">CHS0354</strain>
        <tissue evidence="7">Mantle</tissue>
    </source>
</reference>
<evidence type="ECO:0000256" key="2">
    <source>
        <dbReference type="ARBA" id="ARBA00004496"/>
    </source>
</evidence>
<reference evidence="7" key="3">
    <citation type="submission" date="2023-05" db="EMBL/GenBank/DDBJ databases">
        <authorList>
            <person name="Smith C.H."/>
        </authorList>
    </citation>
    <scope>NUCLEOTIDE SEQUENCE</scope>
    <source>
        <strain evidence="7">CHS0354</strain>
        <tissue evidence="7">Mantle</tissue>
    </source>
</reference>
<dbReference type="GO" id="GO:0000976">
    <property type="term" value="F:transcription cis-regulatory region binding"/>
    <property type="evidence" value="ECO:0007669"/>
    <property type="project" value="TreeGrafter"/>
</dbReference>
<feature type="region of interest" description="Disordered" evidence="5">
    <location>
        <begin position="1185"/>
        <end position="1254"/>
    </location>
</feature>
<proteinExistence type="predicted"/>
<feature type="region of interest" description="Disordered" evidence="5">
    <location>
        <begin position="1"/>
        <end position="63"/>
    </location>
</feature>
<dbReference type="GO" id="GO:0000122">
    <property type="term" value="P:negative regulation of transcription by RNA polymerase II"/>
    <property type="evidence" value="ECO:0007669"/>
    <property type="project" value="TreeGrafter"/>
</dbReference>
<feature type="compositionally biased region" description="Polar residues" evidence="5">
    <location>
        <begin position="1224"/>
        <end position="1238"/>
    </location>
</feature>
<feature type="region of interest" description="Disordered" evidence="5">
    <location>
        <begin position="593"/>
        <end position="640"/>
    </location>
</feature>
<dbReference type="Gene3D" id="3.30.450.20">
    <property type="entry name" value="PAS domain"/>
    <property type="match status" value="2"/>
</dbReference>
<evidence type="ECO:0000313" key="8">
    <source>
        <dbReference type="Proteomes" id="UP001195483"/>
    </source>
</evidence>
<dbReference type="PANTHER" id="PTHR11269">
    <property type="entry name" value="PERIOD CIRCADIAN PROTEIN"/>
    <property type="match status" value="1"/>
</dbReference>
<feature type="compositionally biased region" description="Basic and acidic residues" evidence="5">
    <location>
        <begin position="609"/>
        <end position="637"/>
    </location>
</feature>
<dbReference type="GO" id="GO:0001222">
    <property type="term" value="F:transcription corepressor binding"/>
    <property type="evidence" value="ECO:0007669"/>
    <property type="project" value="TreeGrafter"/>
</dbReference>
<sequence>MAYIPRQLVSDTSSVLNDQSSSSSSSFSMSFSGSDDFVEDMPSTSGCSSDMAHSKKLGHKEKKEKMKRYLRELRTIIKPYRHKGGKIGTLSALEHVLSSLREQNEKKTKNPGEPVEGCEEGRNIRSFPKCVSLDTEQLVVKNELTIVLNVKGLTVSYVSQNIKETLGHSKDSWLGRLLTDFVHKSDLFTFQSCIHIEEFDSFLEDSDSDSKTPKEITERTVFFRLKCFKSLVSGFSLNKEDVYKPFKVLVRYKYLYPSTIENYTEKNCISLPSGTSGEKTGLSPPSLTDFDSSSGTYEVKKKYIVLDCMTLTSGYKELGQLPMERTFSTRHTSSCCYSYILPSVTELMGYLPQEMIGSSVFDFYHPDDLNELYKTYKTIIQINGTPFRGKPIRFRTKNGDWIVTETEWSSFINPWSKKLEFIIGWHTVIKGPENLNIFQESPHPCEPLSEQTLKLHQKIKDLLQQPLDTVDLSGSKKTVKMSTLRNDKHVAFLDEPMETTEDDSSFTKDGMGNKYEASHCHLPEHVSPKVFDDTSTSMAYDQLNYTSNIKKFLLSQPRSFSPKSDLNKGSSEGYDEEEYQNVVDPEFEVDISVPKPPSFGSSTKVLVSEQEHHEDPLVSPRHVDESTLEEGLPKDLKQPSTSSNLLDYPVKVTLTREVLWKHTKLQEELYVAEAKQDRSLFGLRTDRSDIFSNRVQRKKRIHSLDDSSFMRNQIVEKIPRLCKEETFGNVLHPPFPLAGNPSGNSTKENIIPTHPAVIGMTVPVYPFVKVQPNMNINVSAPVSLSYTSTSTSNNNGNVEWPYYPVSGGTLNPQVMVGFYQSRFDFVPAYPNISKLQDLLTQGKIQNSEEGRQTMTVITSAPTPNAYSAELEEMKILSGQFPPVISSSELSSLEDTGSSFMYLLETDSAQFSEINTQAFDKIKMEPQYQLPFWLEGIHYTKDIELHYRLPVKKRSRVLKEDRESVHLQPDLVVQQLKAILEDLEQENQLVIDEEADYLIFLDDGEEFVDDTKADYVYYDSSNGSHWSEFWNSSFCGTTQSANPQSLSQTETPLPLHLENEENKDLQYQSSELYKVHDQEKGVKYEGRHMDGTTSQQMLNKQEEIVESIELNLLPADENTTPSQAESVLEVNNDTIQEYFMLEEGNFKCVKTGIESSKGHNMDSSNGQMKSSEHDIDLYDKHMESIEQTVDPSSDKSESAEPNIDPSEGHMGSSEANVDSLEDMESNYSKQSSDLTLSDQRSNEEAASSFKESDSSYKKRTYKSKKHIRFQRNMKEVDNLFEKLFVSLPIIFPHLKKRLPPWLAEVNMTHLIKMEFTLRKRDLNEILAQDKVMLNKVIQPALVSEQFQVLMHELDGQAKGVEDLLDDSKPTIDMCWEDTGDMTKE</sequence>
<feature type="compositionally biased region" description="Polar residues" evidence="5">
    <location>
        <begin position="559"/>
        <end position="570"/>
    </location>
</feature>
<dbReference type="CDD" id="cd00130">
    <property type="entry name" value="PAS"/>
    <property type="match status" value="2"/>
</dbReference>
<dbReference type="PANTHER" id="PTHR11269:SF16">
    <property type="entry name" value="PERIOD CIRCADIAN PROTEIN"/>
    <property type="match status" value="1"/>
</dbReference>
<accession>A0AAE0VX88</accession>
<evidence type="ECO:0000256" key="1">
    <source>
        <dbReference type="ARBA" id="ARBA00004123"/>
    </source>
</evidence>
<dbReference type="GO" id="GO:0005737">
    <property type="term" value="C:cytoplasm"/>
    <property type="evidence" value="ECO:0007669"/>
    <property type="project" value="UniProtKB-SubCell"/>
</dbReference>
<evidence type="ECO:0000256" key="4">
    <source>
        <dbReference type="ARBA" id="ARBA00023242"/>
    </source>
</evidence>
<dbReference type="SMART" id="SM00091">
    <property type="entry name" value="PAS"/>
    <property type="match status" value="2"/>
</dbReference>
<dbReference type="Pfam" id="PF12114">
    <property type="entry name" value="Period_C"/>
    <property type="match status" value="2"/>
</dbReference>
<organism evidence="7 8">
    <name type="scientific">Potamilus streckersoni</name>
    <dbReference type="NCBI Taxonomy" id="2493646"/>
    <lineage>
        <taxon>Eukaryota</taxon>
        <taxon>Metazoa</taxon>
        <taxon>Spiralia</taxon>
        <taxon>Lophotrochozoa</taxon>
        <taxon>Mollusca</taxon>
        <taxon>Bivalvia</taxon>
        <taxon>Autobranchia</taxon>
        <taxon>Heteroconchia</taxon>
        <taxon>Palaeoheterodonta</taxon>
        <taxon>Unionida</taxon>
        <taxon>Unionoidea</taxon>
        <taxon>Unionidae</taxon>
        <taxon>Ambleminae</taxon>
        <taxon>Lampsilini</taxon>
        <taxon>Potamilus</taxon>
    </lineage>
</organism>
<dbReference type="InterPro" id="IPR022728">
    <property type="entry name" value="Period_circadian-like_C"/>
</dbReference>
<dbReference type="EMBL" id="JAEAOA010000147">
    <property type="protein sequence ID" value="KAK3592455.1"/>
    <property type="molecule type" value="Genomic_DNA"/>
</dbReference>
<feature type="region of interest" description="Disordered" evidence="5">
    <location>
        <begin position="559"/>
        <end position="578"/>
    </location>
</feature>
<feature type="domain" description="PAS" evidence="6">
    <location>
        <begin position="146"/>
        <end position="206"/>
    </location>
</feature>
<evidence type="ECO:0000313" key="7">
    <source>
        <dbReference type="EMBL" id="KAK3592455.1"/>
    </source>
</evidence>
<feature type="domain" description="PAS" evidence="6">
    <location>
        <begin position="339"/>
        <end position="383"/>
    </location>
</feature>
<name>A0AAE0VX88_9BIVA</name>
<evidence type="ECO:0000256" key="5">
    <source>
        <dbReference type="SAM" id="MobiDB-lite"/>
    </source>
</evidence>
<feature type="compositionally biased region" description="Low complexity" evidence="5">
    <location>
        <begin position="10"/>
        <end position="35"/>
    </location>
</feature>
<dbReference type="NCBIfam" id="TIGR00229">
    <property type="entry name" value="sensory_box"/>
    <property type="match status" value="1"/>
</dbReference>
<dbReference type="InterPro" id="IPR035965">
    <property type="entry name" value="PAS-like_dom_sf"/>
</dbReference>